<sequence>MSDGFANLVEQGIDLAIRVGALPDASLVARRIGLTRRVTVGAPDYLARRGVPETPADLARHECIVYSRLATGSEWHFAGRDGAMAVRVSGRVMADNSEAVREAVLAGCGIAVTPTWLFRDELRDGSAVVVLKAYEPVPLPIQAVHPSRRYVPAKVRAAIAFFAQEFRIDPVLSDYGADA</sequence>
<accession>A0ABQ4SL37</accession>
<gene>
    <name evidence="3" type="primary">dmlR_9</name>
    <name evidence="3" type="ORF">GMJLKIPL_4967</name>
</gene>
<evidence type="ECO:0000256" key="1">
    <source>
        <dbReference type="ARBA" id="ARBA00009437"/>
    </source>
</evidence>
<reference evidence="3" key="1">
    <citation type="journal article" date="2021" name="Front. Microbiol.">
        <title>Comprehensive Comparative Genomics and Phenotyping of Methylobacterium Species.</title>
        <authorList>
            <person name="Alessa O."/>
            <person name="Ogura Y."/>
            <person name="Fujitani Y."/>
            <person name="Takami H."/>
            <person name="Hayashi T."/>
            <person name="Sahin N."/>
            <person name="Tani A."/>
        </authorList>
    </citation>
    <scope>NUCLEOTIDE SEQUENCE</scope>
    <source>
        <strain evidence="3">DSM 17168</strain>
    </source>
</reference>
<name>A0ABQ4SL37_9HYPH</name>
<protein>
    <submittedName>
        <fullName evidence="3">HTH-type transcriptional regulator DmlR</fullName>
    </submittedName>
</protein>
<dbReference type="InterPro" id="IPR058163">
    <property type="entry name" value="LysR-type_TF_proteobact-type"/>
</dbReference>
<evidence type="ECO:0000313" key="4">
    <source>
        <dbReference type="Proteomes" id="UP001055153"/>
    </source>
</evidence>
<dbReference type="InterPro" id="IPR005119">
    <property type="entry name" value="LysR_subst-bd"/>
</dbReference>
<organism evidence="3 4">
    <name type="scientific">Methylobacterium isbiliense</name>
    <dbReference type="NCBI Taxonomy" id="315478"/>
    <lineage>
        <taxon>Bacteria</taxon>
        <taxon>Pseudomonadati</taxon>
        <taxon>Pseudomonadota</taxon>
        <taxon>Alphaproteobacteria</taxon>
        <taxon>Hyphomicrobiales</taxon>
        <taxon>Methylobacteriaceae</taxon>
        <taxon>Methylobacterium</taxon>
    </lineage>
</organism>
<dbReference type="Gene3D" id="3.40.190.10">
    <property type="entry name" value="Periplasmic binding protein-like II"/>
    <property type="match status" value="2"/>
</dbReference>
<reference evidence="3" key="2">
    <citation type="submission" date="2021-08" db="EMBL/GenBank/DDBJ databases">
        <authorList>
            <person name="Tani A."/>
            <person name="Ola A."/>
            <person name="Ogura Y."/>
            <person name="Katsura K."/>
            <person name="Hayashi T."/>
        </authorList>
    </citation>
    <scope>NUCLEOTIDE SEQUENCE</scope>
    <source>
        <strain evidence="3">DSM 17168</strain>
    </source>
</reference>
<dbReference type="PANTHER" id="PTHR30537:SF80">
    <property type="entry name" value="TRANSCRIPTIONAL REGULATOR"/>
    <property type="match status" value="1"/>
</dbReference>
<feature type="domain" description="LysR substrate-binding" evidence="2">
    <location>
        <begin position="3"/>
        <end position="166"/>
    </location>
</feature>
<dbReference type="SUPFAM" id="SSF53850">
    <property type="entry name" value="Periplasmic binding protein-like II"/>
    <property type="match status" value="1"/>
</dbReference>
<dbReference type="PANTHER" id="PTHR30537">
    <property type="entry name" value="HTH-TYPE TRANSCRIPTIONAL REGULATOR"/>
    <property type="match status" value="1"/>
</dbReference>
<proteinExistence type="inferred from homology"/>
<dbReference type="CDD" id="cd08422">
    <property type="entry name" value="PBP2_CrgA_like"/>
    <property type="match status" value="1"/>
</dbReference>
<dbReference type="Pfam" id="PF03466">
    <property type="entry name" value="LysR_substrate"/>
    <property type="match status" value="1"/>
</dbReference>
<comment type="caution">
    <text evidence="3">The sequence shown here is derived from an EMBL/GenBank/DDBJ whole genome shotgun (WGS) entry which is preliminary data.</text>
</comment>
<dbReference type="Proteomes" id="UP001055153">
    <property type="component" value="Unassembled WGS sequence"/>
</dbReference>
<keyword evidence="4" id="KW-1185">Reference proteome</keyword>
<dbReference type="EMBL" id="BPQQ01000067">
    <property type="protein sequence ID" value="GJE03016.1"/>
    <property type="molecule type" value="Genomic_DNA"/>
</dbReference>
<comment type="similarity">
    <text evidence="1">Belongs to the LysR transcriptional regulatory family.</text>
</comment>
<evidence type="ECO:0000259" key="2">
    <source>
        <dbReference type="Pfam" id="PF03466"/>
    </source>
</evidence>
<evidence type="ECO:0000313" key="3">
    <source>
        <dbReference type="EMBL" id="GJE03016.1"/>
    </source>
</evidence>